<reference evidence="4" key="1">
    <citation type="submission" date="2017-09" db="EMBL/GenBank/DDBJ databases">
        <authorList>
            <person name="Zhang Y."/>
            <person name="Huang X."/>
            <person name="Liu J."/>
            <person name="Lu L."/>
            <person name="Peng K."/>
        </authorList>
    </citation>
    <scope>NUCLEOTIDE SEQUENCE [LARGE SCALE GENOMIC DNA]</scope>
    <source>
        <strain evidence="4">S-XJ-1</strain>
    </source>
</reference>
<dbReference type="PANTHER" id="PTHR13847:SF287">
    <property type="entry name" value="FAD-DEPENDENT OXIDOREDUCTASE DOMAIN-CONTAINING PROTEIN 1"/>
    <property type="match status" value="1"/>
</dbReference>
<sequence>MTDTAHPADTVKFLVIGGGLEGLSIAWNLAERGETDVLVVEKDTLCSGMTGKSSGIVRCHYGSPTMAALSWHSIPVFENATGLLGDDMAFRQCGYAVIVGEENVIPLRANVAMQQSLGIETELIPPDRMAELWPGLNVDDVAAAAWEPRGGRGEAYMTGMAFAAAARRHGVRVRQSTRVTSLLRGRGDRVVGAEFADGSTVHAEQVILATGVWAPQLGATVGLDLPVRAQRAQLVLVDQGEPLEQVPTLSDLVGLQYLCREPNGEILAGNSDHHSPQYIDPDSYSNRADDTTVEKVVERLMHRLPDMPDPAITGSYVGAYDTTPDYNPVIGPSPLDGLFLAVGFSGHGFKMSPAVGRLVAELLLDGTTTMSGVDPADCRLSRFAEGRPTISLNPYVGAGEMR</sequence>
<dbReference type="AlphaFoldDB" id="A0A2A2WRR0"/>
<organism evidence="3 4">
    <name type="scientific">Dietzia natronolimnaea</name>
    <dbReference type="NCBI Taxonomy" id="161920"/>
    <lineage>
        <taxon>Bacteria</taxon>
        <taxon>Bacillati</taxon>
        <taxon>Actinomycetota</taxon>
        <taxon>Actinomycetes</taxon>
        <taxon>Mycobacteriales</taxon>
        <taxon>Dietziaceae</taxon>
        <taxon>Dietzia</taxon>
    </lineage>
</organism>
<dbReference type="PANTHER" id="PTHR13847">
    <property type="entry name" value="SARCOSINE DEHYDROGENASE-RELATED"/>
    <property type="match status" value="1"/>
</dbReference>
<keyword evidence="4" id="KW-1185">Reference proteome</keyword>
<dbReference type="SUPFAM" id="SSF51905">
    <property type="entry name" value="FAD/NAD(P)-binding domain"/>
    <property type="match status" value="1"/>
</dbReference>
<evidence type="ECO:0000256" key="1">
    <source>
        <dbReference type="ARBA" id="ARBA00023002"/>
    </source>
</evidence>
<dbReference type="Proteomes" id="UP000218810">
    <property type="component" value="Unassembled WGS sequence"/>
</dbReference>
<feature type="domain" description="FAD dependent oxidoreductase" evidence="2">
    <location>
        <begin position="13"/>
        <end position="362"/>
    </location>
</feature>
<dbReference type="GO" id="GO:0016491">
    <property type="term" value="F:oxidoreductase activity"/>
    <property type="evidence" value="ECO:0007669"/>
    <property type="project" value="UniProtKB-KW"/>
</dbReference>
<evidence type="ECO:0000313" key="3">
    <source>
        <dbReference type="EMBL" id="PAY23878.1"/>
    </source>
</evidence>
<dbReference type="Pfam" id="PF01266">
    <property type="entry name" value="DAO"/>
    <property type="match status" value="1"/>
</dbReference>
<gene>
    <name evidence="3" type="ORF">CEY15_06450</name>
</gene>
<name>A0A2A2WRR0_9ACTN</name>
<dbReference type="RefSeq" id="WP_095717769.1">
    <property type="nucleotide sequence ID" value="NZ_NTGA01000012.1"/>
</dbReference>
<dbReference type="InterPro" id="IPR006076">
    <property type="entry name" value="FAD-dep_OxRdtase"/>
</dbReference>
<dbReference type="OrthoDB" id="9806452at2"/>
<dbReference type="InterPro" id="IPR036188">
    <property type="entry name" value="FAD/NAD-bd_sf"/>
</dbReference>
<protein>
    <submittedName>
        <fullName evidence="3">FAD-dependent oxidoreductase</fullName>
    </submittedName>
</protein>
<dbReference type="Gene3D" id="3.30.9.10">
    <property type="entry name" value="D-Amino Acid Oxidase, subunit A, domain 2"/>
    <property type="match status" value="1"/>
</dbReference>
<proteinExistence type="predicted"/>
<evidence type="ECO:0000313" key="4">
    <source>
        <dbReference type="Proteomes" id="UP000218810"/>
    </source>
</evidence>
<evidence type="ECO:0000259" key="2">
    <source>
        <dbReference type="Pfam" id="PF01266"/>
    </source>
</evidence>
<accession>A0A2A2WRR0</accession>
<dbReference type="EMBL" id="NTGA01000012">
    <property type="protein sequence ID" value="PAY23878.1"/>
    <property type="molecule type" value="Genomic_DNA"/>
</dbReference>
<comment type="caution">
    <text evidence="3">The sequence shown here is derived from an EMBL/GenBank/DDBJ whole genome shotgun (WGS) entry which is preliminary data.</text>
</comment>
<dbReference type="GO" id="GO:0005737">
    <property type="term" value="C:cytoplasm"/>
    <property type="evidence" value="ECO:0007669"/>
    <property type="project" value="TreeGrafter"/>
</dbReference>
<keyword evidence="1" id="KW-0560">Oxidoreductase</keyword>
<dbReference type="Gene3D" id="3.50.50.60">
    <property type="entry name" value="FAD/NAD(P)-binding domain"/>
    <property type="match status" value="1"/>
</dbReference>